<dbReference type="EMBL" id="CP000504">
    <property type="protein sequence ID" value="ABL88260.1"/>
    <property type="molecule type" value="Genomic_DNA"/>
</dbReference>
<evidence type="ECO:0000256" key="1">
    <source>
        <dbReference type="SAM" id="Phobius"/>
    </source>
</evidence>
<sequence>MPTAEDVRRRIVEHGLSIRDRVVENLPYSYSVMVEQIKSISRTYKGDFDTFFSSLSNIKGLDLLIIYVMLVALLSRYKALKDDELRSLSAAFEKHIYDVISASKLRRVLEEASVEKEISNETISDLLRSLNIVSNKHSTLYAWIAKQRRLSKFEDEVRKIIFKGRGGSRVSRGARLFIRIFIHETNIPLAFKIVHTPEYKKYILHGDMYTALVTLRSGAFEDIPTLTSERIKARIAKRILCEAREGGSRCRDVVFRLESIRGLIRHVGKISGDPILYERGAYDIGMKYCKELKCDTCPLRDMCKRYIFIKLK</sequence>
<dbReference type="GeneID" id="4617919"/>
<dbReference type="HOGENOM" id="CLU_904953_0_0_2"/>
<accession>A1RTH8</accession>
<organism evidence="2 3">
    <name type="scientific">Pyrobaculum islandicum (strain DSM 4184 / JCM 9189 / GEO3)</name>
    <dbReference type="NCBI Taxonomy" id="384616"/>
    <lineage>
        <taxon>Archaea</taxon>
        <taxon>Thermoproteota</taxon>
        <taxon>Thermoprotei</taxon>
        <taxon>Thermoproteales</taxon>
        <taxon>Thermoproteaceae</taxon>
        <taxon>Pyrobaculum</taxon>
    </lineage>
</organism>
<reference evidence="2" key="1">
    <citation type="submission" date="2006-12" db="EMBL/GenBank/DDBJ databases">
        <title>Complete sequence of Pyrobaculum islandicum DSM 4184.</title>
        <authorList>
            <person name="Copeland A."/>
            <person name="Lucas S."/>
            <person name="Lapidus A."/>
            <person name="Barry K."/>
            <person name="Detter J.C."/>
            <person name="Glavina del Rio T."/>
            <person name="Dalin E."/>
            <person name="Tice H."/>
            <person name="Pitluck S."/>
            <person name="Meincke L."/>
            <person name="Brettin T."/>
            <person name="Bruce D."/>
            <person name="Han C."/>
            <person name="Tapia R."/>
            <person name="Gilna P."/>
            <person name="Schmutz J."/>
            <person name="Larimer F."/>
            <person name="Land M."/>
            <person name="Hauser L."/>
            <person name="Kyrpides N."/>
            <person name="Mikhailova N."/>
            <person name="Cozen A.E."/>
            <person name="Fitz-Gibbon S.T."/>
            <person name="House C.H."/>
            <person name="Saltikov C."/>
            <person name="Lowe T."/>
            <person name="Richardson P."/>
        </authorList>
    </citation>
    <scope>NUCLEOTIDE SEQUENCE [LARGE SCALE GENOMIC DNA]</scope>
    <source>
        <strain evidence="2">DSM 4184</strain>
    </source>
</reference>
<dbReference type="Proteomes" id="UP000002595">
    <property type="component" value="Chromosome"/>
</dbReference>
<dbReference type="AlphaFoldDB" id="A1RTH8"/>
<dbReference type="eggNOG" id="arCOG05459">
    <property type="taxonomic scope" value="Archaea"/>
</dbReference>
<keyword evidence="1" id="KW-0472">Membrane</keyword>
<dbReference type="OrthoDB" id="26849at2157"/>
<evidence type="ECO:0000313" key="3">
    <source>
        <dbReference type="Proteomes" id="UP000002595"/>
    </source>
</evidence>
<keyword evidence="1" id="KW-1133">Transmembrane helix</keyword>
<keyword evidence="3" id="KW-1185">Reference proteome</keyword>
<proteinExistence type="predicted"/>
<name>A1RTH8_PYRIL</name>
<dbReference type="KEGG" id="pis:Pisl_1088"/>
<evidence type="ECO:0000313" key="2">
    <source>
        <dbReference type="EMBL" id="ABL88260.1"/>
    </source>
</evidence>
<gene>
    <name evidence="2" type="ordered locus">Pisl_1088</name>
</gene>
<dbReference type="RefSeq" id="WP_011762835.1">
    <property type="nucleotide sequence ID" value="NC_008701.1"/>
</dbReference>
<keyword evidence="1" id="KW-0812">Transmembrane</keyword>
<feature type="transmembrane region" description="Helical" evidence="1">
    <location>
        <begin position="58"/>
        <end position="77"/>
    </location>
</feature>
<protein>
    <submittedName>
        <fullName evidence="2">Uncharacterized protein</fullName>
    </submittedName>
</protein>